<keyword evidence="4" id="KW-1185">Reference proteome</keyword>
<organism evidence="3 4">
    <name type="scientific">Actinomadura macrotermitis</name>
    <dbReference type="NCBI Taxonomy" id="2585200"/>
    <lineage>
        <taxon>Bacteria</taxon>
        <taxon>Bacillati</taxon>
        <taxon>Actinomycetota</taxon>
        <taxon>Actinomycetes</taxon>
        <taxon>Streptosporangiales</taxon>
        <taxon>Thermomonosporaceae</taxon>
        <taxon>Actinomadura</taxon>
    </lineage>
</organism>
<reference evidence="3 4" key="1">
    <citation type="submission" date="2019-10" db="EMBL/GenBank/DDBJ databases">
        <title>Actinomadura rubteroloni sp. nov. and Actinomadura macrotermitis sp. nov., isolated from the gut of fungus growing-termite Macrotermes natalensis.</title>
        <authorList>
            <person name="Benndorf R."/>
            <person name="Martin K."/>
            <person name="Kuefner M."/>
            <person name="De Beer W."/>
            <person name="Kaster A.-K."/>
            <person name="Vollmers J."/>
            <person name="Poulsen M."/>
            <person name="Beemelmanns C."/>
        </authorList>
    </citation>
    <scope>NUCLEOTIDE SEQUENCE [LARGE SCALE GENOMIC DNA]</scope>
    <source>
        <strain evidence="3 4">RB68</strain>
    </source>
</reference>
<dbReference type="RefSeq" id="WP_328593829.1">
    <property type="nucleotide sequence ID" value="NZ_WEGH01000001.1"/>
</dbReference>
<evidence type="ECO:0000259" key="2">
    <source>
        <dbReference type="Pfam" id="PF04149"/>
    </source>
</evidence>
<gene>
    <name evidence="3" type="ORF">ACRB68_12930</name>
</gene>
<dbReference type="Proteomes" id="UP000487268">
    <property type="component" value="Unassembled WGS sequence"/>
</dbReference>
<comment type="caution">
    <text evidence="3">The sequence shown here is derived from an EMBL/GenBank/DDBJ whole genome shotgun (WGS) entry which is preliminary data.</text>
</comment>
<dbReference type="EMBL" id="WEGH01000001">
    <property type="protein sequence ID" value="MQY03251.1"/>
    <property type="molecule type" value="Genomic_DNA"/>
</dbReference>
<evidence type="ECO:0000256" key="1">
    <source>
        <dbReference type="SAM" id="MobiDB-lite"/>
    </source>
</evidence>
<name>A0A7K0BQ02_9ACTN</name>
<dbReference type="Pfam" id="PF04149">
    <property type="entry name" value="DUF397"/>
    <property type="match status" value="1"/>
</dbReference>
<protein>
    <recommendedName>
        <fullName evidence="2">DUF397 domain-containing protein</fullName>
    </recommendedName>
</protein>
<proteinExistence type="predicted"/>
<evidence type="ECO:0000313" key="3">
    <source>
        <dbReference type="EMBL" id="MQY03251.1"/>
    </source>
</evidence>
<feature type="domain" description="DUF397" evidence="2">
    <location>
        <begin position="6"/>
        <end position="59"/>
    </location>
</feature>
<dbReference type="AlphaFoldDB" id="A0A7K0BQ02"/>
<evidence type="ECO:0000313" key="4">
    <source>
        <dbReference type="Proteomes" id="UP000487268"/>
    </source>
</evidence>
<dbReference type="InterPro" id="IPR007278">
    <property type="entry name" value="DUF397"/>
</dbReference>
<sequence length="65" mass="6990">MEERGLVWRKSSHSGGSSGQCVEVTRSSALINLRDSKKPDAGHLTLAHTTFATLIDHMKAGALDL</sequence>
<accession>A0A7K0BQ02</accession>
<feature type="region of interest" description="Disordered" evidence="1">
    <location>
        <begin position="1"/>
        <end position="21"/>
    </location>
</feature>